<evidence type="ECO:0000256" key="4">
    <source>
        <dbReference type="ARBA" id="ARBA00022729"/>
    </source>
</evidence>
<dbReference type="SMART" id="SM00736">
    <property type="entry name" value="CADG"/>
    <property type="match status" value="1"/>
</dbReference>
<dbReference type="InterPro" id="IPR038081">
    <property type="entry name" value="CalX-like_sf"/>
</dbReference>
<evidence type="ECO:0000256" key="1">
    <source>
        <dbReference type="ARBA" id="ARBA00004613"/>
    </source>
</evidence>
<dbReference type="SUPFAM" id="SSF141072">
    <property type="entry name" value="CalX-like"/>
    <property type="match status" value="5"/>
</dbReference>
<dbReference type="GO" id="GO:0009279">
    <property type="term" value="C:cell outer membrane"/>
    <property type="evidence" value="ECO:0007669"/>
    <property type="project" value="InterPro"/>
</dbReference>
<feature type="domain" description="Calx-beta" evidence="10">
    <location>
        <begin position="2296"/>
        <end position="2393"/>
    </location>
</feature>
<keyword evidence="3" id="KW-0964">Secreted</keyword>
<reference evidence="12" key="1">
    <citation type="journal article" date="2014" name="Int. J. Syst. Evol. Microbiol.">
        <title>Complete genome sequence of Corynebacterium casei LMG S-19264T (=DSM 44701T), isolated from a smear-ripened cheese.</title>
        <authorList>
            <consortium name="US DOE Joint Genome Institute (JGI-PGF)"/>
            <person name="Walter F."/>
            <person name="Albersmeier A."/>
            <person name="Kalinowski J."/>
            <person name="Ruckert C."/>
        </authorList>
    </citation>
    <scope>NUCLEOTIDE SEQUENCE</scope>
    <source>
        <strain evidence="12">NBRC 110071</strain>
    </source>
</reference>
<keyword evidence="5" id="KW-0677">Repeat</keyword>
<dbReference type="RefSeq" id="WP_284381991.1">
    <property type="nucleotide sequence ID" value="NZ_BSNM01000015.1"/>
</dbReference>
<dbReference type="InterPro" id="IPR000498">
    <property type="entry name" value="OmpA-like_TM_dom"/>
</dbReference>
<dbReference type="Pfam" id="PF17963">
    <property type="entry name" value="Big_9"/>
    <property type="match status" value="6"/>
</dbReference>
<dbReference type="InterPro" id="IPR013783">
    <property type="entry name" value="Ig-like_fold"/>
</dbReference>
<dbReference type="GO" id="GO:0005509">
    <property type="term" value="F:calcium ion binding"/>
    <property type="evidence" value="ECO:0007669"/>
    <property type="project" value="InterPro"/>
</dbReference>
<evidence type="ECO:0000259" key="11">
    <source>
        <dbReference type="SMART" id="SM00736"/>
    </source>
</evidence>
<feature type="compositionally biased region" description="Acidic residues" evidence="8">
    <location>
        <begin position="3563"/>
        <end position="3581"/>
    </location>
</feature>
<reference evidence="12" key="2">
    <citation type="submission" date="2023-01" db="EMBL/GenBank/DDBJ databases">
        <title>Draft genome sequence of Litoribrevibacter albus strain NBRC 110071.</title>
        <authorList>
            <person name="Sun Q."/>
            <person name="Mori K."/>
        </authorList>
    </citation>
    <scope>NUCLEOTIDE SEQUENCE</scope>
    <source>
        <strain evidence="12">NBRC 110071</strain>
    </source>
</reference>
<keyword evidence="6" id="KW-0106">Calcium</keyword>
<accession>A0AA37SC89</accession>
<evidence type="ECO:0008006" key="14">
    <source>
        <dbReference type="Google" id="ProtNLM"/>
    </source>
</evidence>
<protein>
    <recommendedName>
        <fullName evidence="14">DUF4347 domain-containing protein</fullName>
    </recommendedName>
</protein>
<dbReference type="Pfam" id="PF01389">
    <property type="entry name" value="OmpA_membrane"/>
    <property type="match status" value="1"/>
</dbReference>
<evidence type="ECO:0000313" key="12">
    <source>
        <dbReference type="EMBL" id="GLQ32120.1"/>
    </source>
</evidence>
<evidence type="ECO:0000256" key="2">
    <source>
        <dbReference type="ARBA" id="ARBA00005710"/>
    </source>
</evidence>
<dbReference type="SMART" id="SM00237">
    <property type="entry name" value="Calx_beta"/>
    <property type="match status" value="3"/>
</dbReference>
<gene>
    <name evidence="12" type="ORF">GCM10007876_25990</name>
</gene>
<name>A0AA37SC89_9GAMM</name>
<keyword evidence="13" id="KW-1185">Reference proteome</keyword>
<proteinExistence type="inferred from homology"/>
<keyword evidence="4 9" id="KW-0732">Signal</keyword>
<keyword evidence="7" id="KW-0813">Transport</keyword>
<dbReference type="InterPro" id="IPR006644">
    <property type="entry name" value="Cadg"/>
</dbReference>
<feature type="region of interest" description="Disordered" evidence="8">
    <location>
        <begin position="2619"/>
        <end position="2641"/>
    </location>
</feature>
<dbReference type="Gene3D" id="2.60.40.10">
    <property type="entry name" value="Immunoglobulins"/>
    <property type="match status" value="1"/>
</dbReference>
<feature type="domain" description="Dystroglycan-type cadherin-like" evidence="11">
    <location>
        <begin position="3120"/>
        <end position="3212"/>
    </location>
</feature>
<dbReference type="NCBIfam" id="NF041766">
    <property type="entry name" value="choice_anch_U"/>
    <property type="match status" value="1"/>
</dbReference>
<dbReference type="PANTHER" id="PTHR34720">
    <property type="entry name" value="MICROCYSTIN DEPENDENT PROTEIN"/>
    <property type="match status" value="1"/>
</dbReference>
<dbReference type="InterPro" id="IPR025592">
    <property type="entry name" value="DUF4347"/>
</dbReference>
<evidence type="ECO:0000256" key="6">
    <source>
        <dbReference type="ARBA" id="ARBA00022837"/>
    </source>
</evidence>
<feature type="domain" description="Calx-beta" evidence="10">
    <location>
        <begin position="2408"/>
        <end position="2505"/>
    </location>
</feature>
<dbReference type="Pfam" id="PF14252">
    <property type="entry name" value="DUF4347"/>
    <property type="match status" value="1"/>
</dbReference>
<dbReference type="SUPFAM" id="SSF49313">
    <property type="entry name" value="Cadherin-like"/>
    <property type="match status" value="1"/>
</dbReference>
<dbReference type="InterPro" id="IPR003644">
    <property type="entry name" value="Calx_beta"/>
</dbReference>
<dbReference type="InterPro" id="IPR053784">
    <property type="entry name" value="Choice_anch_U_dom"/>
</dbReference>
<dbReference type="Pfam" id="PF03160">
    <property type="entry name" value="Calx-beta"/>
    <property type="match status" value="3"/>
</dbReference>
<feature type="region of interest" description="Disordered" evidence="8">
    <location>
        <begin position="3240"/>
        <end position="3269"/>
    </location>
</feature>
<dbReference type="Proteomes" id="UP001161389">
    <property type="component" value="Unassembled WGS sequence"/>
</dbReference>
<feature type="compositionally biased region" description="Polar residues" evidence="8">
    <location>
        <begin position="2622"/>
        <end position="2636"/>
    </location>
</feature>
<dbReference type="EMBL" id="BSNM01000015">
    <property type="protein sequence ID" value="GLQ32120.1"/>
    <property type="molecule type" value="Genomic_DNA"/>
</dbReference>
<sequence length="4021" mass="412274">MNKHVLKGITSAMMSLGVCNVAPAQAYSAYTPGAVQTYARQNRVGAAPMPLGHPSLNNSPSSRTEKQLLTQRQRNQPVSLIQQVTSANEVYLNSAAHRDLDLQDATSTKTTSTKTTSTETRVSEIPTDLVIETRHAISELIIIDQAVADKHLIYRQLKPGMEIREINAFDDGLVQLSTILSDYHDLDALHIFSHGRDGAILLGNSQINEAKLNHEINALSDIDGALKDGADLLLYGCELAKTEQGEQLLELIASQANVDVAASNDLTGNSQLGGDWDLEIQTGDIETELLANSIAMQDFSTVLLDSTLSGSEFSSSGYTDPKTTTVGSYTARLSSNSSGMGDYSFKCANVANYCIEDYGSNGNGVGTKIYLDFTGGQEFDITSLYIYSTTAQDFTFESNNGDSSTLSLGAGGSSSPTLNWTGITKLTIRRTDNGTFGRLKIGTFVLTNIQNPTTPTISGVTYDSSSGNLVVTGTNFEAKTGAANDITVNKLTITGEGGGGSAYTLTSSTNVEIDSATQFTVPISGTDKLRVDALLNKNSTSADDGTSYNLAAADDYVANVTTGDTSSSTNGITVSNYANPNITSSTYDASTGALVVTGSGFSSVSGANNDVIANTFTFTGDGGDTYTLTDSSNVDVTSATSFTITLSATDKQHVNGILNKNLTSAESGQTYNLEAADNWMAGGASNSNIADSTATINVSNVTAPAVTSATYNQGTGVLTVTGTNFVNKVGATNDVDVSKLTLTGEGGNTYTLTTSNVEITSATSFSVTLNATDKLVVNGLLNKNGTQADDGATNYNLNLADDYMPAVATSTNIADATNAVTVSNVQVPTITSATYDANSKALVVTGTGFARKYGAANDIDTTKLSLTGESGNSYTLTGSAVEISSETAFTVTLSDTDKLNVNGLLNKDGTTSDGGTTYNLVGAEDWQQGAAASATIADTTGNSITVSSSADPTITSATYDYSSGVLAVTGTRFVKKPGLTNDVDLTKLALLGEASGTRTLTTTNVEITDETGFSVSLNSADKTAVNALLNTNGTQSADSTTYNLNASDNWMAGAATNNDISDASGNGITVSNVPVPAITSATYNYGTGVLVVTGTDFVSKSGALNDIDVTKLTINGEGNNTYTLTSSNVEISSATSFSVTLNATDQININVLLNKNGTTADGGATYNLAAAEDWMAGTAASTIIADLTLNGITVSGVTTPTITSATYDATSGALVVTGTNLVGYPGATNDVDVSLLTLTGDNGNFYTLTSASDVEITSSTSFTITLTGADKTNVDGLLNKNGTTSDVSGTTYNIAGADNWMPGAPPSVDISDTTGNGITVSNVTVPTITSATYDATSGVVVVTGTNLRNYSGASNDVDVSLLTFTGDSGATYTLTSATDVEITSATQFTLTLSGADKTNVDGLLNKNGTTSDSGTTYNLAVADNWMPSTLNSASSGDLTGNGITVSNVTTPTITSSTYDFTSGVLSVTGTNFRNLSGSSNDVDTTKLSLKGEGTNSYTLTGASVEITSATAFSLTLSDTDKINVNGLLNKDGTSADDATTYNLAAADDWLPSALSATDISDATNSVTVSNVVTPTITSITYDYATGVVTVTGTNFVKTVGAANDVDISLFTFTGENGASYTLASSTDIEITSSTSFTFTLTGADLTGVNALMTANGTTAGSGTTYNVSAADNWMRGAAGSANIADTTGNSITVSNAPTPAITSATYDATTGILVVTGSNFAAKSGALNDVSVSKLTLTGEASATYTLTSSDVEIDSATQFTVTLNATDKLTVNGLLNTNGTQSDDSTAYNLAAADDFIAETTAGNSSDTTGNAITVSNVVSPQITSATYDASAGSLVVTGTNFVHASGSSNDVDISLLTFTGEGGSTYTIASASDVEVTSATQFTVTLTGQDQTNINGLLNKNGTVSDDATTFNLAAADNWMTGAAAADNVADGTNGVTVSNVAAPTITSATYDATSGILVITGTNFSSVPGAANDADISALTLVGEASNSYTISSSTDVEVSSTTELSVTLTGTDKTSVDGLLNKNGTSSDDVTTYNLAAADDWLAGAASSTDIADATNGVTVSNVTVPTITSATYDGTSGTLVVTGTNLRSLSGAANDADFSKLTLSGQGGSSYTLTTSSVDITSATTFSAVLNSTDQSNLAVLLNKNGTSAVDATVYNLSAADNWMPGAAATTDLSDTTGNGITVSNVANPTVTLSANSNTVAEASGSSVITATLSAATSVDVTVNLAYTGTATSVADYSTTGSSITISSGSLTGSVTLQAVQDASVESNETIVVDIDSITGNTATEATTQQQTVTIADDDTTTVTLTASASSIAEAAGTSTITATLGSASFEDVTVSLGYSGTATSGTDYVTPASSITITAGQTTGSTTLTATADSTVETGETIIVDITGVSGGSASESGAQQQTVTITDDDSATVTLSASTSTIAEAAGSSTITATLDQATYENVTVNLGYSGTASSGIDYATPAGSITITAGQTTGSTTLTATADSSVEASETIIVDVTAVSGGSASENGTQQQTVTITDDDTTSVTLAASSSSIVEAAGTSTITASLSSATYEDVTISLGYSGTATSGTDYATPASSITITAGQTSGSTTLTATQDSSEESDETIIVDITGVSGGSASESGTQQQTVTITNDDNETTADTATVDEDSSVQVDVLSNDVGAGSALNPASVAIVTSATSGSTSINTANGVITYTPTADFNGSDSFAYTVADTQGNTSASTTVSITVTAVNDAPVAVADTATVTEDSSVVIDVLSNDTDVDGANEINSASLAVSSQPSNGSVVVANNKVTYTPASDYYGSDTFEYTVNDNTGAVSSTGTVTINVSGINDAPTVVADTVQTDEDTAVSIAVLDNDSDSDGTIDVSTIAVVVDPSNGTVTALSDGSFTYMPNADYNGSDSFTYTVKDDQDAVSSQATVSITVNAVNDAPVAGNDVAVLQEDSNIDINVAGNDSDVDSTLDLSSLTVSVQPTQGTVTLVNNMFRYTPNQNFDGSDSFSYTIDDAEGNTSNVASVAITVQSVNDEPLANNDDVTTDEDTPVDISILANDQDIDGTLDATSVVTAQPSNGSIQVNNGVVTYTPAENFSGTDQFTYTVNDDSGASSNSATVSITITSVNDLPVISGTPDANVLEGAAYSFTPTLSDVEGDSLTVTATNLPAWLTLNSSTGALSGSPVVGEAGVYADIVLQVSDGQGSTDLTAFTIEVIGDNDTDGLANSEDLDDDNDGMSDEFEIANGFDAFNPADASQDADNDGLSNLDEQNAGSNPLADDQAPEIAAAQALNLNATGLLTSVTGLVAPTSVDALDGEVTVALVGGTPDNLAPGAHTYTWFSVDAAGNRAESAQQINVYPLISLSKDQMVGEGVNGQIRVLLNGSAPSYPLTVSYEVDGTADGADHNLVSGDVVFEEGEVTKLIPFTINDDQTVEGTEQVVVSLVGDNNFGIKKTHTITIVEENVAPQVELTITQGGEAQLIVEQTSGVVNFSALITDPNPNDQHTVEWQFTGNVVTEVVSDTQRQLNPANLEPGVYQAKVTVFDDGLPPTSNEVSISYRVVQSLAPLSSSLDSDGDGISDSDEGWGDDDQDGQPNYLDSSSLSNVLNEVAEDGFKFLIETEPGLQLVLGERALSNDGRGAKVEEDSLPASLQIPSDEIQNFSGYFDFVVNDLPVIGQSVNIVIPQRMEIPENVLYRKFDGVWYTFVEDANNTLMSAPGEQGACPPPESDEYRPGLNAGDWCVQLTIEDGGPNDADGMANGTVIDPGGVGTLTNASVKSSGSGGGSFGWGWIIMMIGMVMMKLAGQFKSAGRLTAMSLPTVLGMGLLVPPLLLTPLKSQAQDWTSTLKERSYLEVNLFRVTTSQTQRDFRNGLASDGFTVDIDEYDTDRTGHQFVWGYRYLDWSFAEVGYLDLGNVDVNFSTLTANTSDLEKSFNKHYPVTGQGLTLGNRFQAEPLPDVTVFGEAGLFFWKQDIDVSGTNIEGDDANETDVYIGFGAGYRLDQHMSLNVKLRRILVDDQDVDLFGIGLGVSF</sequence>
<comment type="subcellular location">
    <subcellularLocation>
        <location evidence="1">Secreted</location>
    </subcellularLocation>
</comment>
<dbReference type="SUPFAM" id="SSF56925">
    <property type="entry name" value="OMPA-like"/>
    <property type="match status" value="1"/>
</dbReference>
<evidence type="ECO:0000256" key="7">
    <source>
        <dbReference type="ARBA" id="ARBA00023114"/>
    </source>
</evidence>
<dbReference type="Gene3D" id="2.60.40.2810">
    <property type="match status" value="4"/>
</dbReference>
<dbReference type="GO" id="GO:0007154">
    <property type="term" value="P:cell communication"/>
    <property type="evidence" value="ECO:0007669"/>
    <property type="project" value="InterPro"/>
</dbReference>
<organism evidence="12 13">
    <name type="scientific">Litoribrevibacter albus</name>
    <dbReference type="NCBI Taxonomy" id="1473156"/>
    <lineage>
        <taxon>Bacteria</taxon>
        <taxon>Pseudomonadati</taxon>
        <taxon>Pseudomonadota</taxon>
        <taxon>Gammaproteobacteria</taxon>
        <taxon>Oceanospirillales</taxon>
        <taxon>Oceanospirillaceae</taxon>
        <taxon>Litoribrevibacter</taxon>
    </lineage>
</organism>
<feature type="compositionally biased region" description="Polar residues" evidence="8">
    <location>
        <begin position="55"/>
        <end position="67"/>
    </location>
</feature>
<dbReference type="Gene3D" id="2.60.40.2030">
    <property type="match status" value="5"/>
</dbReference>
<dbReference type="GO" id="GO:0046930">
    <property type="term" value="C:pore complex"/>
    <property type="evidence" value="ECO:0007669"/>
    <property type="project" value="UniProtKB-KW"/>
</dbReference>
<dbReference type="PANTHER" id="PTHR34720:SF9">
    <property type="entry name" value="BLR4714 PROTEIN"/>
    <property type="match status" value="1"/>
</dbReference>
<feature type="region of interest" description="Disordered" evidence="8">
    <location>
        <begin position="45"/>
        <end position="67"/>
    </location>
</feature>
<dbReference type="NCBIfam" id="NF012211">
    <property type="entry name" value="tand_rpt_95"/>
    <property type="match status" value="5"/>
</dbReference>
<evidence type="ECO:0000259" key="10">
    <source>
        <dbReference type="SMART" id="SM00237"/>
    </source>
</evidence>
<evidence type="ECO:0000256" key="5">
    <source>
        <dbReference type="ARBA" id="ARBA00022737"/>
    </source>
</evidence>
<feature type="signal peptide" evidence="9">
    <location>
        <begin position="1"/>
        <end position="26"/>
    </location>
</feature>
<keyword evidence="7" id="KW-0626">Porin</keyword>
<dbReference type="InterPro" id="IPR011250">
    <property type="entry name" value="OMP/PagP_B-barrel"/>
</dbReference>
<dbReference type="GO" id="GO:0015288">
    <property type="term" value="F:porin activity"/>
    <property type="evidence" value="ECO:0007669"/>
    <property type="project" value="UniProtKB-KW"/>
</dbReference>
<feature type="region of interest" description="Disordered" evidence="8">
    <location>
        <begin position="3560"/>
        <end position="3590"/>
    </location>
</feature>
<dbReference type="InterPro" id="IPR059100">
    <property type="entry name" value="TSP3_bac"/>
</dbReference>
<dbReference type="InterPro" id="IPR015919">
    <property type="entry name" value="Cadherin-like_sf"/>
</dbReference>
<keyword evidence="7" id="KW-0406">Ion transport</keyword>
<comment type="similarity">
    <text evidence="2">Belongs to the outer membrane OOP (TC 1.B.6) superfamily. OmpA family.</text>
</comment>
<evidence type="ECO:0000256" key="8">
    <source>
        <dbReference type="SAM" id="MobiDB-lite"/>
    </source>
</evidence>
<feature type="chain" id="PRO_5041270538" description="DUF4347 domain-containing protein" evidence="9">
    <location>
        <begin position="27"/>
        <end position="4021"/>
    </location>
</feature>
<keyword evidence="7" id="KW-0812">Transmembrane</keyword>
<feature type="domain" description="Calx-beta" evidence="10">
    <location>
        <begin position="2520"/>
        <end position="2617"/>
    </location>
</feature>
<evidence type="ECO:0000313" key="13">
    <source>
        <dbReference type="Proteomes" id="UP001161389"/>
    </source>
</evidence>
<evidence type="ECO:0000256" key="3">
    <source>
        <dbReference type="ARBA" id="ARBA00022525"/>
    </source>
</evidence>
<dbReference type="Pfam" id="PF18884">
    <property type="entry name" value="TSP3_bac"/>
    <property type="match status" value="2"/>
</dbReference>
<feature type="compositionally biased region" description="Polar residues" evidence="8">
    <location>
        <begin position="3253"/>
        <end position="3264"/>
    </location>
</feature>
<evidence type="ECO:0000256" key="9">
    <source>
        <dbReference type="SAM" id="SignalP"/>
    </source>
</evidence>
<comment type="caution">
    <text evidence="12">The sequence shown here is derived from an EMBL/GenBank/DDBJ whole genome shotgun (WGS) entry which is preliminary data.</text>
</comment>